<name>A0A0M8MZF3_ESCWE</name>
<keyword evidence="3" id="KW-1185">Reference proteome</keyword>
<proteinExistence type="predicted"/>
<comment type="caution">
    <text evidence="2">The sequence shown here is derived from an EMBL/GenBank/DDBJ whole genome shotgun (WGS) entry which is preliminary data.</text>
</comment>
<organism evidence="2 3">
    <name type="scientific">Escovopsis weberi</name>
    <dbReference type="NCBI Taxonomy" id="150374"/>
    <lineage>
        <taxon>Eukaryota</taxon>
        <taxon>Fungi</taxon>
        <taxon>Dikarya</taxon>
        <taxon>Ascomycota</taxon>
        <taxon>Pezizomycotina</taxon>
        <taxon>Sordariomycetes</taxon>
        <taxon>Hypocreomycetidae</taxon>
        <taxon>Hypocreales</taxon>
        <taxon>Hypocreaceae</taxon>
        <taxon>Escovopsis</taxon>
    </lineage>
</organism>
<feature type="region of interest" description="Disordered" evidence="1">
    <location>
        <begin position="87"/>
        <end position="115"/>
    </location>
</feature>
<evidence type="ECO:0000313" key="3">
    <source>
        <dbReference type="Proteomes" id="UP000053831"/>
    </source>
</evidence>
<protein>
    <submittedName>
        <fullName evidence="2">Uncharacterized protein</fullName>
    </submittedName>
</protein>
<dbReference type="EMBL" id="LGSR01000006">
    <property type="protein sequence ID" value="KOS21928.1"/>
    <property type="molecule type" value="Genomic_DNA"/>
</dbReference>
<feature type="compositionally biased region" description="Gly residues" evidence="1">
    <location>
        <begin position="87"/>
        <end position="96"/>
    </location>
</feature>
<accession>A0A0M8MZF3</accession>
<evidence type="ECO:0000313" key="2">
    <source>
        <dbReference type="EMBL" id="KOS21928.1"/>
    </source>
</evidence>
<reference evidence="2 3" key="1">
    <citation type="submission" date="2015-07" db="EMBL/GenBank/DDBJ databases">
        <title>The genome of the fungus Escovopsis weberi, a specialized disease agent of ant agriculture.</title>
        <authorList>
            <person name="de Man T.J."/>
            <person name="Stajich J.E."/>
            <person name="Kubicek C.P."/>
            <person name="Chenthamara K."/>
            <person name="Atanasova L."/>
            <person name="Druzhinina I.S."/>
            <person name="Birnbaum S."/>
            <person name="Barribeau S.M."/>
            <person name="Teiling C."/>
            <person name="Suen G."/>
            <person name="Currie C."/>
            <person name="Gerardo N.M."/>
        </authorList>
    </citation>
    <scope>NUCLEOTIDE SEQUENCE [LARGE SCALE GENOMIC DNA]</scope>
</reference>
<evidence type="ECO:0000256" key="1">
    <source>
        <dbReference type="SAM" id="MobiDB-lite"/>
    </source>
</evidence>
<gene>
    <name evidence="2" type="ORF">ESCO_002118</name>
</gene>
<feature type="region of interest" description="Disordered" evidence="1">
    <location>
        <begin position="1"/>
        <end position="45"/>
    </location>
</feature>
<feature type="compositionally biased region" description="Basic and acidic residues" evidence="1">
    <location>
        <begin position="1"/>
        <end position="11"/>
    </location>
</feature>
<sequence length="115" mass="12072">MFSRFKKESRATSDAQPSQPAPKKSLYQSFQEMKRGPGPSEADIKKYTGKSRDELAAWAETQPGVGKNQLAGKITIGPAAGLGGVATAGGFGGWGMGAEPLGENRGMKFPPATEK</sequence>
<dbReference type="OrthoDB" id="4837859at2759"/>
<dbReference type="AlphaFoldDB" id="A0A0M8MZF3"/>
<dbReference type="Proteomes" id="UP000053831">
    <property type="component" value="Unassembled WGS sequence"/>
</dbReference>